<feature type="transmembrane region" description="Helical" evidence="1">
    <location>
        <begin position="167"/>
        <end position="190"/>
    </location>
</feature>
<keyword evidence="1" id="KW-0472">Membrane</keyword>
<feature type="transmembrane region" description="Helical" evidence="1">
    <location>
        <begin position="74"/>
        <end position="95"/>
    </location>
</feature>
<reference evidence="2" key="2">
    <citation type="submission" date="2023-01" db="EMBL/GenBank/DDBJ databases">
        <title>Draft genome sequence of Sneathiella chinensis strain NBRC 103408.</title>
        <authorList>
            <person name="Sun Q."/>
            <person name="Mori K."/>
        </authorList>
    </citation>
    <scope>NUCLEOTIDE SEQUENCE</scope>
    <source>
        <strain evidence="2">NBRC 103408</strain>
    </source>
</reference>
<dbReference type="EMBL" id="BSNF01000008">
    <property type="protein sequence ID" value="GLQ07354.1"/>
    <property type="molecule type" value="Genomic_DNA"/>
</dbReference>
<accession>A0ABQ5U5E3</accession>
<gene>
    <name evidence="2" type="ORF">GCM10007924_25750</name>
</gene>
<reference evidence="2" key="1">
    <citation type="journal article" date="2014" name="Int. J. Syst. Evol. Microbiol.">
        <title>Complete genome of a new Firmicutes species belonging to the dominant human colonic microbiota ('Ruminococcus bicirculans') reveals two chromosomes and a selective capacity to utilize plant glucans.</title>
        <authorList>
            <consortium name="NISC Comparative Sequencing Program"/>
            <person name="Wegmann U."/>
            <person name="Louis P."/>
            <person name="Goesmann A."/>
            <person name="Henrissat B."/>
            <person name="Duncan S.H."/>
            <person name="Flint H.J."/>
        </authorList>
    </citation>
    <scope>NUCLEOTIDE SEQUENCE</scope>
    <source>
        <strain evidence="2">NBRC 103408</strain>
    </source>
</reference>
<feature type="transmembrane region" description="Helical" evidence="1">
    <location>
        <begin position="222"/>
        <end position="251"/>
    </location>
</feature>
<evidence type="ECO:0000313" key="3">
    <source>
        <dbReference type="Proteomes" id="UP001161409"/>
    </source>
</evidence>
<dbReference type="Proteomes" id="UP001161409">
    <property type="component" value="Unassembled WGS sequence"/>
</dbReference>
<sequence>MSGKTGDAGKPRKPKSDWPDVNTVSYSDILEVLAAGLDDFRKAPLFGLFFSGVYALGGWILILLLFWFDLPFLVYPLAAGFALIAPFIACGFYVISFHLEQETPLTWATVFSSVRGMVGRDLGWMALITGFALYIWVDIAAILYFTFMGLRKISFNELVAEVFSTQMGLILLFVGNITGAMIAFFVFSISVVSFPMLFHRDIDFVTAMVTSVRFVIRNPLPLAFWCFLIAFLIGVSILSGLVGLLVILPVLGHATWHLYRRAVAPAPTGGASSAS</sequence>
<organism evidence="2 3">
    <name type="scientific">Sneathiella chinensis</name>
    <dbReference type="NCBI Taxonomy" id="349750"/>
    <lineage>
        <taxon>Bacteria</taxon>
        <taxon>Pseudomonadati</taxon>
        <taxon>Pseudomonadota</taxon>
        <taxon>Alphaproteobacteria</taxon>
        <taxon>Sneathiellales</taxon>
        <taxon>Sneathiellaceae</taxon>
        <taxon>Sneathiella</taxon>
    </lineage>
</organism>
<feature type="transmembrane region" description="Helical" evidence="1">
    <location>
        <begin position="122"/>
        <end position="147"/>
    </location>
</feature>
<proteinExistence type="predicted"/>
<feature type="transmembrane region" description="Helical" evidence="1">
    <location>
        <begin position="45"/>
        <end position="68"/>
    </location>
</feature>
<keyword evidence="1" id="KW-0812">Transmembrane</keyword>
<protein>
    <submittedName>
        <fullName evidence="2">Membrane protein</fullName>
    </submittedName>
</protein>
<dbReference type="Pfam" id="PF09955">
    <property type="entry name" value="DUF2189"/>
    <property type="match status" value="1"/>
</dbReference>
<keyword evidence="1" id="KW-1133">Transmembrane helix</keyword>
<name>A0ABQ5U5E3_9PROT</name>
<evidence type="ECO:0000256" key="1">
    <source>
        <dbReference type="SAM" id="Phobius"/>
    </source>
</evidence>
<dbReference type="InterPro" id="IPR018692">
    <property type="entry name" value="DUF2189"/>
</dbReference>
<comment type="caution">
    <text evidence="2">The sequence shown here is derived from an EMBL/GenBank/DDBJ whole genome shotgun (WGS) entry which is preliminary data.</text>
</comment>
<dbReference type="RefSeq" id="WP_169561433.1">
    <property type="nucleotide sequence ID" value="NZ_BSNF01000008.1"/>
</dbReference>
<evidence type="ECO:0000313" key="2">
    <source>
        <dbReference type="EMBL" id="GLQ07354.1"/>
    </source>
</evidence>
<keyword evidence="3" id="KW-1185">Reference proteome</keyword>